<dbReference type="GO" id="GO:0006355">
    <property type="term" value="P:regulation of DNA-templated transcription"/>
    <property type="evidence" value="ECO:0007669"/>
    <property type="project" value="UniProtKB-UniRule"/>
</dbReference>
<evidence type="ECO:0000313" key="13">
    <source>
        <dbReference type="EMBL" id="PTQ88248.1"/>
    </source>
</evidence>
<dbReference type="InterPro" id="IPR040766">
    <property type="entry name" value="Tudor_2_RapA"/>
</dbReference>
<evidence type="ECO:0000259" key="11">
    <source>
        <dbReference type="PROSITE" id="PS51192"/>
    </source>
</evidence>
<gene>
    <name evidence="9" type="primary">rapA</name>
    <name evidence="13" type="ORF">C8N29_11314</name>
</gene>
<evidence type="ECO:0000256" key="5">
    <source>
        <dbReference type="ARBA" id="ARBA00023015"/>
    </source>
</evidence>
<comment type="caution">
    <text evidence="13">The sequence shown here is derived from an EMBL/GenBank/DDBJ whole genome shotgun (WGS) entry which is preliminary data.</text>
</comment>
<dbReference type="SUPFAM" id="SSF52540">
    <property type="entry name" value="P-loop containing nucleoside triphosphate hydrolases"/>
    <property type="match status" value="2"/>
</dbReference>
<dbReference type="Pfam" id="PF12137">
    <property type="entry name" value="RapA_C"/>
    <property type="match status" value="1"/>
</dbReference>
<dbReference type="Gene3D" id="6.10.140.2230">
    <property type="match status" value="1"/>
</dbReference>
<dbReference type="Gene3D" id="3.40.50.10810">
    <property type="entry name" value="Tandem AAA-ATPase domain"/>
    <property type="match status" value="1"/>
</dbReference>
<dbReference type="SMART" id="SM00487">
    <property type="entry name" value="DEXDc"/>
    <property type="match status" value="1"/>
</dbReference>
<dbReference type="Gene3D" id="2.30.30.140">
    <property type="match status" value="1"/>
</dbReference>
<keyword evidence="6 9" id="KW-0238">DNA-binding</keyword>
<dbReference type="SMART" id="SM00490">
    <property type="entry name" value="HELICc"/>
    <property type="match status" value="1"/>
</dbReference>
<dbReference type="PROSITE" id="PS51194">
    <property type="entry name" value="HELICASE_CTER"/>
    <property type="match status" value="1"/>
</dbReference>
<dbReference type="PANTHER" id="PTHR45766">
    <property type="entry name" value="DNA ANNEALING HELICASE AND ENDONUCLEASE ZRANB3 FAMILY MEMBER"/>
    <property type="match status" value="1"/>
</dbReference>
<sequence>MSIATPAIGQRWLSDAETELGLGMIVEVNARTLTILFPKSEETRVYARQNAPLSRIRFNVGDTVKDTQHKSWLVTGVQERQFVLKYEVQDEDGQTTIFAETRLSPDIQLARPCERLLACQLDNNEWYELRVTALRAREKLAQSPVAGLVGPRVGLIPHQFYIAHEVGQRMAPRVLLADEVGLGKTIEAGLIIHQQLLTGRAQRILVLVPDSLQYQWLVEMRRRFNINFALFDLTRTAAIKEGDESQNPFLTEQCVLASIDLLIDHPDLKQAALEATWDLLVVDEAHHLAWDEEKPSEAYQLVEEIAQQTAGVLLLTATPEQLGVASHFARLKLLDPKRFSSLDHFLDEEESYQPIAQAARQLVRGQLDDDTRQALTNYLGNNLDLDSTEGRDKAIVELLDRHGTGRVLFRNTREAIKGFPSRECLPVPLTAPADWPMSGPVRQQLWPEIQADDDEWLQTDPRVPWLIQLLKKLKQQKVLLICRTAPVAMALELRLRLNEGIRTALFHEEMTLIERDRAAAYFAEPDYGAQILLCSEIGSEGRNFQFAHHLVIFDLPANPDVLEQRIGRLDRIGQTETIKIHVPYMVGTAQERLFVWHHDALNAISHISPTAQTVHQYHQQSLKDCLQSANQHHELFNALVAEAKQDRSNLEAELQQGRDYLLELNSCRMDKAIELITAVADQDDDLILGDFMERAWSAFGVEHEEQGDGSHIIRTGEHMAVDSFPSLDADGMTVCFDRNLALSREDIQFVTWEHPMSLGILDLMTRQSFGNANLALIRNKGIKAGTLLMEAWFRVELVAPKHLDLTATLPQLTVRVLLDGEGRDLSTRVNHEILNRQVVPLDKATARQVVKMQADMIASLYQQADKTAKAHIPDLKTQAQSQLTQKLGVEIERLKALQKINPSIRDEEIELLSQQLSQGLNYLQDIHIISDALRIIVAA</sequence>
<feature type="domain" description="Helicase C-terminal" evidence="12">
    <location>
        <begin position="465"/>
        <end position="626"/>
    </location>
</feature>
<dbReference type="GO" id="GO:0016817">
    <property type="term" value="F:hydrolase activity, acting on acid anhydrides"/>
    <property type="evidence" value="ECO:0007669"/>
    <property type="project" value="InterPro"/>
</dbReference>
<dbReference type="RefSeq" id="WP_107866359.1">
    <property type="nucleotide sequence ID" value="NZ_QAON01000013.1"/>
</dbReference>
<dbReference type="InterPro" id="IPR000330">
    <property type="entry name" value="SNF2_N"/>
</dbReference>
<dbReference type="Gene3D" id="6.10.140.1500">
    <property type="match status" value="1"/>
</dbReference>
<keyword evidence="14" id="KW-1185">Reference proteome</keyword>
<dbReference type="PANTHER" id="PTHR45766:SF6">
    <property type="entry name" value="SWI_SNF-RELATED MATRIX-ASSOCIATED ACTIN-DEPENDENT REGULATOR OF CHROMATIN SUBFAMILY A-LIKE PROTEIN 1"/>
    <property type="match status" value="1"/>
</dbReference>
<keyword evidence="4 9" id="KW-0067">ATP-binding</keyword>
<dbReference type="Pfam" id="PF18337">
    <property type="entry name" value="Tudor_RapA"/>
    <property type="match status" value="1"/>
</dbReference>
<evidence type="ECO:0000256" key="7">
    <source>
        <dbReference type="ARBA" id="ARBA00023159"/>
    </source>
</evidence>
<feature type="coiled-coil region" evidence="10">
    <location>
        <begin position="633"/>
        <end position="660"/>
    </location>
</feature>
<dbReference type="GO" id="GO:0005524">
    <property type="term" value="F:ATP binding"/>
    <property type="evidence" value="ECO:0007669"/>
    <property type="project" value="UniProtKB-UniRule"/>
</dbReference>
<dbReference type="Gene3D" id="3.40.50.300">
    <property type="entry name" value="P-loop containing nucleotide triphosphate hydrolases"/>
    <property type="match status" value="1"/>
</dbReference>
<dbReference type="CDD" id="cd18793">
    <property type="entry name" value="SF2_C_SNF"/>
    <property type="match status" value="1"/>
</dbReference>
<dbReference type="NCBIfam" id="NF003426">
    <property type="entry name" value="PRK04914.1"/>
    <property type="match status" value="1"/>
</dbReference>
<protein>
    <recommendedName>
        <fullName evidence="9">RNA polymerase-associated protein RapA</fullName>
        <ecNumber evidence="9">3.6.4.-</ecNumber>
    </recommendedName>
    <alternativeName>
        <fullName evidence="9">ATP-dependent helicase HepA</fullName>
    </alternativeName>
</protein>
<evidence type="ECO:0000256" key="4">
    <source>
        <dbReference type="ARBA" id="ARBA00022840"/>
    </source>
</evidence>
<feature type="domain" description="Helicase ATP-binding" evidence="11">
    <location>
        <begin position="165"/>
        <end position="337"/>
    </location>
</feature>
<comment type="function">
    <text evidence="9">Transcription regulator that activates transcription by stimulating RNA polymerase (RNAP) recycling in case of stress conditions such as supercoiled DNA or high salt concentrations. Probably acts by releasing the RNAP, when it is trapped or immobilized on tightly supercoiled DNA. Does not activate transcription on linear DNA. Probably not involved in DNA repair.</text>
</comment>
<proteinExistence type="inferred from homology"/>
<dbReference type="Pfam" id="PF00271">
    <property type="entry name" value="Helicase_C"/>
    <property type="match status" value="1"/>
</dbReference>
<dbReference type="InterPro" id="IPR023949">
    <property type="entry name" value="Helicase_RapA"/>
</dbReference>
<dbReference type="HAMAP" id="MF_01821">
    <property type="entry name" value="Helicase_RapA"/>
    <property type="match status" value="1"/>
</dbReference>
<dbReference type="Proteomes" id="UP000244223">
    <property type="component" value="Unassembled WGS sequence"/>
</dbReference>
<dbReference type="InterPro" id="IPR038718">
    <property type="entry name" value="SNF2-like_sf"/>
</dbReference>
<dbReference type="AlphaFoldDB" id="A0A2T5IWE7"/>
<dbReference type="OrthoDB" id="9760715at2"/>
<keyword evidence="3 9" id="KW-0347">Helicase</keyword>
<accession>A0A2T5IWE7</accession>
<keyword evidence="2 9" id="KW-0378">Hydrolase</keyword>
<dbReference type="CDD" id="cd18011">
    <property type="entry name" value="DEXDc_RapA"/>
    <property type="match status" value="1"/>
</dbReference>
<dbReference type="Gene3D" id="3.30.360.80">
    <property type="match status" value="1"/>
</dbReference>
<evidence type="ECO:0000256" key="8">
    <source>
        <dbReference type="ARBA" id="ARBA00023163"/>
    </source>
</evidence>
<dbReference type="InterPro" id="IPR049730">
    <property type="entry name" value="SNF2/RAD54-like_C"/>
</dbReference>
<keyword evidence="10" id="KW-0175">Coiled coil</keyword>
<evidence type="ECO:0000256" key="2">
    <source>
        <dbReference type="ARBA" id="ARBA00022801"/>
    </source>
</evidence>
<evidence type="ECO:0000256" key="9">
    <source>
        <dbReference type="HAMAP-Rule" id="MF_01821"/>
    </source>
</evidence>
<dbReference type="InterPro" id="IPR014001">
    <property type="entry name" value="Helicase_ATP-bd"/>
</dbReference>
<keyword evidence="8 9" id="KW-0804">Transcription</keyword>
<dbReference type="InterPro" id="IPR001650">
    <property type="entry name" value="Helicase_C-like"/>
</dbReference>
<dbReference type="EC" id="3.6.4.-" evidence="9"/>
<comment type="subunit">
    <text evidence="9">Interacts with the RNAP. Has a higher affinity for the core RNAP than for the holoenzyme. Its ATPase activity is stimulated by binding to RNAP.</text>
</comment>
<keyword evidence="5 9" id="KW-0805">Transcription regulation</keyword>
<evidence type="ECO:0000256" key="1">
    <source>
        <dbReference type="ARBA" id="ARBA00022741"/>
    </source>
</evidence>
<dbReference type="Pfam" id="PF00176">
    <property type="entry name" value="SNF2-rel_dom"/>
    <property type="match status" value="1"/>
</dbReference>
<evidence type="ECO:0000259" key="12">
    <source>
        <dbReference type="PROSITE" id="PS51194"/>
    </source>
</evidence>
<evidence type="ECO:0000256" key="6">
    <source>
        <dbReference type="ARBA" id="ARBA00023125"/>
    </source>
</evidence>
<dbReference type="InterPro" id="IPR027417">
    <property type="entry name" value="P-loop_NTPase"/>
</dbReference>
<feature type="binding site" evidence="9">
    <location>
        <begin position="178"/>
        <end position="185"/>
    </location>
    <ligand>
        <name>ATP</name>
        <dbReference type="ChEBI" id="CHEBI:30616"/>
    </ligand>
</feature>
<dbReference type="GO" id="GO:0003677">
    <property type="term" value="F:DNA binding"/>
    <property type="evidence" value="ECO:0007669"/>
    <property type="project" value="UniProtKB-KW"/>
</dbReference>
<evidence type="ECO:0000256" key="10">
    <source>
        <dbReference type="SAM" id="Coils"/>
    </source>
</evidence>
<evidence type="ECO:0000313" key="14">
    <source>
        <dbReference type="Proteomes" id="UP000244223"/>
    </source>
</evidence>
<dbReference type="InterPro" id="IPR040765">
    <property type="entry name" value="Tudor_1_RapA"/>
</dbReference>
<dbReference type="InterPro" id="IPR057342">
    <property type="entry name" value="DEXDc_RapA"/>
</dbReference>
<keyword evidence="7 9" id="KW-0010">Activator</keyword>
<keyword evidence="1 9" id="KW-0547">Nucleotide-binding</keyword>
<name>A0A2T5IWE7_9GAMM</name>
<dbReference type="Pfam" id="PF18339">
    <property type="entry name" value="Tudor_1_RapA"/>
    <property type="match status" value="1"/>
</dbReference>
<dbReference type="GO" id="GO:0004386">
    <property type="term" value="F:helicase activity"/>
    <property type="evidence" value="ECO:0007669"/>
    <property type="project" value="UniProtKB-UniRule"/>
</dbReference>
<feature type="short sequence motif" description="DEAH box" evidence="9">
    <location>
        <begin position="283"/>
        <end position="286"/>
    </location>
</feature>
<dbReference type="EMBL" id="QAON01000013">
    <property type="protein sequence ID" value="PTQ88248.1"/>
    <property type="molecule type" value="Genomic_DNA"/>
</dbReference>
<dbReference type="Gene3D" id="2.30.30.930">
    <property type="match status" value="1"/>
</dbReference>
<dbReference type="InterPro" id="IPR022737">
    <property type="entry name" value="RapA_C"/>
</dbReference>
<organism evidence="13 14">
    <name type="scientific">Agitococcus lubricus</name>
    <dbReference type="NCBI Taxonomy" id="1077255"/>
    <lineage>
        <taxon>Bacteria</taxon>
        <taxon>Pseudomonadati</taxon>
        <taxon>Pseudomonadota</taxon>
        <taxon>Gammaproteobacteria</taxon>
        <taxon>Moraxellales</taxon>
        <taxon>Moraxellaceae</taxon>
        <taxon>Agitococcus</taxon>
    </lineage>
</organism>
<reference evidence="13 14" key="1">
    <citation type="submission" date="2018-04" db="EMBL/GenBank/DDBJ databases">
        <title>Genomic Encyclopedia of Archaeal and Bacterial Type Strains, Phase II (KMG-II): from individual species to whole genera.</title>
        <authorList>
            <person name="Goeker M."/>
        </authorList>
    </citation>
    <scope>NUCLEOTIDE SEQUENCE [LARGE SCALE GENOMIC DNA]</scope>
    <source>
        <strain evidence="13 14">DSM 5822</strain>
    </source>
</reference>
<evidence type="ECO:0000256" key="3">
    <source>
        <dbReference type="ARBA" id="ARBA00022806"/>
    </source>
</evidence>
<dbReference type="PROSITE" id="PS51192">
    <property type="entry name" value="HELICASE_ATP_BIND_1"/>
    <property type="match status" value="1"/>
</dbReference>
<comment type="similarity">
    <text evidence="9">Belongs to the SNF2/RAD54 helicase family. RapA subfamily.</text>
</comment>